<organism evidence="9 10">
    <name type="scientific">Hoeflea prorocentri</name>
    <dbReference type="NCBI Taxonomy" id="1922333"/>
    <lineage>
        <taxon>Bacteria</taxon>
        <taxon>Pseudomonadati</taxon>
        <taxon>Pseudomonadota</taxon>
        <taxon>Alphaproteobacteria</taxon>
        <taxon>Hyphomicrobiales</taxon>
        <taxon>Rhizobiaceae</taxon>
        <taxon>Hoeflea</taxon>
    </lineage>
</organism>
<feature type="transmembrane region" description="Helical" evidence="7">
    <location>
        <begin position="174"/>
        <end position="199"/>
    </location>
</feature>
<keyword evidence="3" id="KW-1003">Cell membrane</keyword>
<dbReference type="InterPro" id="IPR035906">
    <property type="entry name" value="MetI-like_sf"/>
</dbReference>
<dbReference type="Pfam" id="PF00528">
    <property type="entry name" value="BPD_transp_1"/>
    <property type="match status" value="1"/>
</dbReference>
<feature type="transmembrane region" description="Helical" evidence="7">
    <location>
        <begin position="7"/>
        <end position="29"/>
    </location>
</feature>
<evidence type="ECO:0000259" key="8">
    <source>
        <dbReference type="PROSITE" id="PS50928"/>
    </source>
</evidence>
<evidence type="ECO:0000256" key="1">
    <source>
        <dbReference type="ARBA" id="ARBA00004651"/>
    </source>
</evidence>
<dbReference type="Gene3D" id="1.10.3720.10">
    <property type="entry name" value="MetI-like"/>
    <property type="match status" value="1"/>
</dbReference>
<name>A0A9X3UNF9_9HYPH</name>
<evidence type="ECO:0000256" key="3">
    <source>
        <dbReference type="ARBA" id="ARBA00022475"/>
    </source>
</evidence>
<dbReference type="RefSeq" id="WP_267993537.1">
    <property type="nucleotide sequence ID" value="NZ_JAPJZI010000002.1"/>
</dbReference>
<dbReference type="GO" id="GO:0005886">
    <property type="term" value="C:plasma membrane"/>
    <property type="evidence" value="ECO:0007669"/>
    <property type="project" value="UniProtKB-SubCell"/>
</dbReference>
<gene>
    <name evidence="9" type="ORF">OQ273_23520</name>
</gene>
<feature type="domain" description="ABC transmembrane type-1" evidence="8">
    <location>
        <begin position="63"/>
        <end position="253"/>
    </location>
</feature>
<feature type="transmembrane region" description="Helical" evidence="7">
    <location>
        <begin position="67"/>
        <end position="89"/>
    </location>
</feature>
<comment type="subcellular location">
    <subcellularLocation>
        <location evidence="1 7">Cell membrane</location>
        <topology evidence="1 7">Multi-pass membrane protein</topology>
    </subcellularLocation>
</comment>
<evidence type="ECO:0000256" key="4">
    <source>
        <dbReference type="ARBA" id="ARBA00022692"/>
    </source>
</evidence>
<keyword evidence="5 7" id="KW-1133">Transmembrane helix</keyword>
<comment type="similarity">
    <text evidence="7">Belongs to the binding-protein-dependent transport system permease family.</text>
</comment>
<dbReference type="InterPro" id="IPR000515">
    <property type="entry name" value="MetI-like"/>
</dbReference>
<evidence type="ECO:0000256" key="5">
    <source>
        <dbReference type="ARBA" id="ARBA00022989"/>
    </source>
</evidence>
<accession>A0A9X3UNF9</accession>
<feature type="transmembrane region" description="Helical" evidence="7">
    <location>
        <begin position="232"/>
        <end position="253"/>
    </location>
</feature>
<keyword evidence="10" id="KW-1185">Reference proteome</keyword>
<protein>
    <submittedName>
        <fullName evidence="9">Carbohydrate ABC transporter permease</fullName>
    </submittedName>
</protein>
<evidence type="ECO:0000256" key="6">
    <source>
        <dbReference type="ARBA" id="ARBA00023136"/>
    </source>
</evidence>
<sequence>MKRRYYVPLIVVVLAFFTFPVIFMALVSLKGQADISTGDIFPTVLFWQNYPAAFESVALAKYLRNSAIVATCGAAFTLIIAVPATHAIVRFGLGKSWLPATILGTYVAPPIVALFPLFFLLKSLGLVNTHLGMIIVYGVMNLPVAFWLLSSFIRRLPTEIEEAARVDGISYWRTLRSIVIPLLMPGIASTGIICLILSYNEFLFASFLARSEDTQTVPIGLSLFQGDRQLRFGQIAVASLAAMLPIYLLAVFFQRWLVGGLTSGAGK</sequence>
<dbReference type="Proteomes" id="UP001151234">
    <property type="component" value="Unassembled WGS sequence"/>
</dbReference>
<dbReference type="CDD" id="cd06261">
    <property type="entry name" value="TM_PBP2"/>
    <property type="match status" value="1"/>
</dbReference>
<dbReference type="PROSITE" id="PS50928">
    <property type="entry name" value="ABC_TM1"/>
    <property type="match status" value="1"/>
</dbReference>
<dbReference type="PANTHER" id="PTHR32243:SF18">
    <property type="entry name" value="INNER MEMBRANE ABC TRANSPORTER PERMEASE PROTEIN YCJP"/>
    <property type="match status" value="1"/>
</dbReference>
<evidence type="ECO:0000313" key="9">
    <source>
        <dbReference type="EMBL" id="MDA5401556.1"/>
    </source>
</evidence>
<evidence type="ECO:0000256" key="7">
    <source>
        <dbReference type="RuleBase" id="RU363032"/>
    </source>
</evidence>
<feature type="transmembrane region" description="Helical" evidence="7">
    <location>
        <begin position="96"/>
        <end position="119"/>
    </location>
</feature>
<keyword evidence="2 7" id="KW-0813">Transport</keyword>
<keyword evidence="4 7" id="KW-0812">Transmembrane</keyword>
<feature type="transmembrane region" description="Helical" evidence="7">
    <location>
        <begin position="131"/>
        <end position="153"/>
    </location>
</feature>
<dbReference type="AlphaFoldDB" id="A0A9X3UNF9"/>
<comment type="caution">
    <text evidence="9">The sequence shown here is derived from an EMBL/GenBank/DDBJ whole genome shotgun (WGS) entry which is preliminary data.</text>
</comment>
<dbReference type="EMBL" id="JAPJZI010000002">
    <property type="protein sequence ID" value="MDA5401556.1"/>
    <property type="molecule type" value="Genomic_DNA"/>
</dbReference>
<evidence type="ECO:0000313" key="10">
    <source>
        <dbReference type="Proteomes" id="UP001151234"/>
    </source>
</evidence>
<dbReference type="GO" id="GO:0055085">
    <property type="term" value="P:transmembrane transport"/>
    <property type="evidence" value="ECO:0007669"/>
    <property type="project" value="InterPro"/>
</dbReference>
<dbReference type="SUPFAM" id="SSF161098">
    <property type="entry name" value="MetI-like"/>
    <property type="match status" value="1"/>
</dbReference>
<proteinExistence type="inferred from homology"/>
<reference evidence="9" key="1">
    <citation type="submission" date="2022-11" db="EMBL/GenBank/DDBJ databases">
        <title>Draft genome sequence of Hoeflea poritis E7-10 and Hoeflea prorocentri PM5-8, separated from scleractinian coral Porites lutea and marine dinoflagellate.</title>
        <authorList>
            <person name="Zhang G."/>
            <person name="Wei Q."/>
            <person name="Cai L."/>
        </authorList>
    </citation>
    <scope>NUCLEOTIDE SEQUENCE</scope>
    <source>
        <strain evidence="9">PM5-8</strain>
    </source>
</reference>
<keyword evidence="6 7" id="KW-0472">Membrane</keyword>
<evidence type="ECO:0000256" key="2">
    <source>
        <dbReference type="ARBA" id="ARBA00022448"/>
    </source>
</evidence>
<dbReference type="PANTHER" id="PTHR32243">
    <property type="entry name" value="MALTOSE TRANSPORT SYSTEM PERMEASE-RELATED"/>
    <property type="match status" value="1"/>
</dbReference>
<dbReference type="InterPro" id="IPR050901">
    <property type="entry name" value="BP-dep_ABC_trans_perm"/>
</dbReference>